<proteinExistence type="predicted"/>
<organism evidence="1 2">
    <name type="scientific">Spartinivicinus poritis</name>
    <dbReference type="NCBI Taxonomy" id="2994640"/>
    <lineage>
        <taxon>Bacteria</taxon>
        <taxon>Pseudomonadati</taxon>
        <taxon>Pseudomonadota</taxon>
        <taxon>Gammaproteobacteria</taxon>
        <taxon>Oceanospirillales</taxon>
        <taxon>Zooshikellaceae</taxon>
        <taxon>Spartinivicinus</taxon>
    </lineage>
</organism>
<dbReference type="EMBL" id="JAPMOU010000150">
    <property type="protein sequence ID" value="MDE1466098.1"/>
    <property type="molecule type" value="Genomic_DNA"/>
</dbReference>
<protein>
    <submittedName>
        <fullName evidence="1">Uncharacterized protein</fullName>
    </submittedName>
</protein>
<comment type="caution">
    <text evidence="1">The sequence shown here is derived from an EMBL/GenBank/DDBJ whole genome shotgun (WGS) entry which is preliminary data.</text>
</comment>
<sequence length="357" mass="39034">MRYREAGAQDDILANKIANGINESLSGGVLNDALDMNKILHQQIDGWMGDLAIHLESAINDKKIAKRREDANKTLSIIGVIADVVSGVASIIAAIPTGGASVGLWAAENLPHLIKLVVKESKKFIEKEGGRKIALKVAEYVGKGIKLITQGAQAVNNMNPDDHQLGSVHFDSEDPVNSAMDFKGPGMQHLSRVLGRRLAEMAMEAGSGVLLWVRIYDFLAGEQETFEPYRGEESKLRGEFDKDNQIVYVRECDSQTGYGHGTRYAYEMKLLHLPSWVTISRETKEYIKAASWGKGKLCSKSPNYFPGYGQFYVVGDNYLSTEDGHVVPATPFYTSGHVMGSSSSSCSGYSCLSLVPH</sequence>
<gene>
    <name evidence="1" type="ORF">ORQ98_29520</name>
</gene>
<accession>A0ABT5UI81</accession>
<reference evidence="1 2" key="1">
    <citation type="submission" date="2022-11" db="EMBL/GenBank/DDBJ databases">
        <title>Spartinivicinus poritis sp. nov., isolated from scleractinian coral Porites lutea.</title>
        <authorList>
            <person name="Zhang G."/>
            <person name="Cai L."/>
            <person name="Wei Q."/>
        </authorList>
    </citation>
    <scope>NUCLEOTIDE SEQUENCE [LARGE SCALE GENOMIC DNA]</scope>
    <source>
        <strain evidence="1 2">A2-2</strain>
    </source>
</reference>
<evidence type="ECO:0000313" key="2">
    <source>
        <dbReference type="Proteomes" id="UP001528823"/>
    </source>
</evidence>
<evidence type="ECO:0000313" key="1">
    <source>
        <dbReference type="EMBL" id="MDE1466098.1"/>
    </source>
</evidence>
<dbReference type="Proteomes" id="UP001528823">
    <property type="component" value="Unassembled WGS sequence"/>
</dbReference>
<dbReference type="RefSeq" id="WP_274692393.1">
    <property type="nucleotide sequence ID" value="NZ_JAPMOU010000150.1"/>
</dbReference>
<name>A0ABT5UI81_9GAMM</name>
<keyword evidence="2" id="KW-1185">Reference proteome</keyword>